<dbReference type="InterPro" id="IPR046349">
    <property type="entry name" value="C1-like_sf"/>
</dbReference>
<feature type="domain" description="Phorbol-ester/DAG-type" evidence="6">
    <location>
        <begin position="859"/>
        <end position="910"/>
    </location>
</feature>
<name>A0A0K2UGB1_LEPSM</name>
<feature type="transmembrane region" description="Helical" evidence="4">
    <location>
        <begin position="122"/>
        <end position="141"/>
    </location>
</feature>
<keyword evidence="1" id="KW-0479">Metal-binding</keyword>
<accession>A0A0K2UGB1</accession>
<keyword evidence="4" id="KW-1133">Transmembrane helix</keyword>
<evidence type="ECO:0000256" key="5">
    <source>
        <dbReference type="SAM" id="SignalP"/>
    </source>
</evidence>
<proteinExistence type="predicted"/>
<feature type="compositionally biased region" description="Basic and acidic residues" evidence="3">
    <location>
        <begin position="611"/>
        <end position="620"/>
    </location>
</feature>
<dbReference type="InterPro" id="IPR039934">
    <property type="entry name" value="C2CD2/C2CD2L"/>
</dbReference>
<feature type="compositionally biased region" description="Low complexity" evidence="3">
    <location>
        <begin position="629"/>
        <end position="642"/>
    </location>
</feature>
<keyword evidence="4" id="KW-0472">Membrane</keyword>
<dbReference type="Gene3D" id="3.30.60.20">
    <property type="match status" value="1"/>
</dbReference>
<dbReference type="CDD" id="cd20831">
    <property type="entry name" value="C1_dGM13116p-like"/>
    <property type="match status" value="1"/>
</dbReference>
<feature type="chain" id="PRO_5005488711" description="Phorbol-ester/DAG-type domain-containing protein" evidence="5">
    <location>
        <begin position="23"/>
        <end position="981"/>
    </location>
</feature>
<feature type="region of interest" description="Disordered" evidence="3">
    <location>
        <begin position="588"/>
        <end position="665"/>
    </location>
</feature>
<dbReference type="PROSITE" id="PS00479">
    <property type="entry name" value="ZF_DAG_PE_1"/>
    <property type="match status" value="1"/>
</dbReference>
<dbReference type="PANTHER" id="PTHR21119">
    <property type="entry name" value="C2 DOMAIN-CONTAINING PROTEIN"/>
    <property type="match status" value="1"/>
</dbReference>
<dbReference type="GO" id="GO:0046872">
    <property type="term" value="F:metal ion binding"/>
    <property type="evidence" value="ECO:0007669"/>
    <property type="project" value="UniProtKB-KW"/>
</dbReference>
<sequence length="981" mass="110711">MKNYSKLSAFSSLFFFILVTHSITEICSLHPPKQELDDRKRIKFGPIRSPFVTDLEGNNKIAKRQLQQNEEAEGIGDDGEEEENDDIQRSRTNVLYFFISSFANASDNLKTLVNFLLTSNQLILVGWIVFIISIFVLSYLITINPIGNSSYTSPSLPSSVCKDECEEEVVEDIKREKSHEIHPHTLHHVSSQQPELRLHSKSFESTLTRLNKSLKNIFGSQGFRERLDRALYELISSQTQLNVKILEKENVVANFNELSIDYLLPEQNVVINAEAQDFERHFLFENHETCTIKGIKFTIESINGCLWHYAFKVPYGGIELSIHNRVGTIVQSTPLHIDISEEMEVYYTCPYRQKSLLTRNNRDLLTIDVLKLTKSQSESESLNISLQLDEPSPQILLTNVSPFKTTDSDFIWNSQFIFAINPSKSKQLLIEVRKEIEGEVIGISSICTSDLHLIPSQNHVIPLLHPQKSSPNQSFLSVQLSFNSSSTLSKSIQNAQEEGFYVHKMLETTLAAYQFTCKTSYQRRRIKIKGHSVLSNSVEEGSKASMIVNAALYNLLGITSCEAKNIPFRSTMLITSVQKFPSNRVTEIPDIPSQIPTVSPQNSNLNGFEEDASKTKYSEKENDEEPPSETELSIESISSSPVSEKKKRVKPSSSKSNHSNLFTIPSPIKKSKENFISSLKRIISGPSLYSLDVYSPRPRGRLYSSPSRLGKKILISSSSQSLKSLNRDVTNSKFDLRYNHGNNSSDNGYSSHSDSEFSLELKSVWKGPRSLSWESWDSGASYLLLPGEGDGSSMSDVSGISAASFATGSNGNAIKKGGRSLLIFETREYGLLRHYLIPHKKGGTRLGKRQGSKIHVFNNHLFIAKHIKGGTICSVCKKRIIMRLGKQGYVCRDCGKICHKRCHEKAEEICIKSTFPSMELFRGKNKIEVRMVSQCLLTLVLQIKILIRRSPMLHEHVRSYQLTLLFHFTISGSTIMKKKDK</sequence>
<keyword evidence="5" id="KW-0732">Signal</keyword>
<evidence type="ECO:0000313" key="7">
    <source>
        <dbReference type="EMBL" id="CDW36751.1"/>
    </source>
</evidence>
<protein>
    <recommendedName>
        <fullName evidence="6">Phorbol-ester/DAG-type domain-containing protein</fullName>
    </recommendedName>
</protein>
<feature type="region of interest" description="Disordered" evidence="3">
    <location>
        <begin position="66"/>
        <end position="86"/>
    </location>
</feature>
<feature type="compositionally biased region" description="Polar residues" evidence="3">
    <location>
        <begin position="594"/>
        <end position="606"/>
    </location>
</feature>
<organism evidence="7">
    <name type="scientific">Lepeophtheirus salmonis</name>
    <name type="common">Salmon louse</name>
    <name type="synonym">Caligus salmonis</name>
    <dbReference type="NCBI Taxonomy" id="72036"/>
    <lineage>
        <taxon>Eukaryota</taxon>
        <taxon>Metazoa</taxon>
        <taxon>Ecdysozoa</taxon>
        <taxon>Arthropoda</taxon>
        <taxon>Crustacea</taxon>
        <taxon>Multicrustacea</taxon>
        <taxon>Hexanauplia</taxon>
        <taxon>Copepoda</taxon>
        <taxon>Siphonostomatoida</taxon>
        <taxon>Caligidae</taxon>
        <taxon>Lepeophtheirus</taxon>
    </lineage>
</organism>
<dbReference type="SMART" id="SM00109">
    <property type="entry name" value="C1"/>
    <property type="match status" value="1"/>
</dbReference>
<dbReference type="PROSITE" id="PS50081">
    <property type="entry name" value="ZF_DAG_PE_2"/>
    <property type="match status" value="1"/>
</dbReference>
<dbReference type="EMBL" id="HACA01019390">
    <property type="protein sequence ID" value="CDW36751.1"/>
    <property type="molecule type" value="Transcribed_RNA"/>
</dbReference>
<feature type="compositionally biased region" description="Acidic residues" evidence="3">
    <location>
        <begin position="70"/>
        <end position="85"/>
    </location>
</feature>
<reference evidence="7" key="1">
    <citation type="submission" date="2014-05" db="EMBL/GenBank/DDBJ databases">
        <authorList>
            <person name="Chronopoulou M."/>
        </authorList>
    </citation>
    <scope>NUCLEOTIDE SEQUENCE</scope>
    <source>
        <tissue evidence="7">Whole organism</tissue>
    </source>
</reference>
<keyword evidence="4" id="KW-0812">Transmembrane</keyword>
<feature type="signal peptide" evidence="5">
    <location>
        <begin position="1"/>
        <end position="22"/>
    </location>
</feature>
<evidence type="ECO:0000256" key="2">
    <source>
        <dbReference type="ARBA" id="ARBA00022833"/>
    </source>
</evidence>
<dbReference type="PANTHER" id="PTHR21119:SF5">
    <property type="entry name" value="C2 DOMAIN-CONTAINING PROTEIN"/>
    <property type="match status" value="1"/>
</dbReference>
<evidence type="ECO:0000256" key="4">
    <source>
        <dbReference type="SAM" id="Phobius"/>
    </source>
</evidence>
<keyword evidence="2" id="KW-0862">Zinc</keyword>
<evidence type="ECO:0000259" key="6">
    <source>
        <dbReference type="PROSITE" id="PS50081"/>
    </source>
</evidence>
<evidence type="ECO:0000256" key="1">
    <source>
        <dbReference type="ARBA" id="ARBA00022723"/>
    </source>
</evidence>
<dbReference type="SUPFAM" id="SSF57889">
    <property type="entry name" value="Cysteine-rich domain"/>
    <property type="match status" value="1"/>
</dbReference>
<dbReference type="OrthoDB" id="9976063at2759"/>
<dbReference type="AlphaFoldDB" id="A0A0K2UGB1"/>
<dbReference type="InterPro" id="IPR002219">
    <property type="entry name" value="PKC_DAG/PE"/>
</dbReference>
<evidence type="ECO:0000256" key="3">
    <source>
        <dbReference type="SAM" id="MobiDB-lite"/>
    </source>
</evidence>
<dbReference type="Pfam" id="PF00130">
    <property type="entry name" value="C1_1"/>
    <property type="match status" value="1"/>
</dbReference>